<dbReference type="GO" id="GO:0003677">
    <property type="term" value="F:DNA binding"/>
    <property type="evidence" value="ECO:0007669"/>
    <property type="project" value="UniProtKB-KW"/>
</dbReference>
<dbReference type="CDD" id="cd00609">
    <property type="entry name" value="AAT_like"/>
    <property type="match status" value="1"/>
</dbReference>
<feature type="domain" description="HTH gntR-type" evidence="6">
    <location>
        <begin position="9"/>
        <end position="77"/>
    </location>
</feature>
<dbReference type="AlphaFoldDB" id="A0A7W9ZHK3"/>
<keyword evidence="3" id="KW-0805">Transcription regulation</keyword>
<dbReference type="EMBL" id="JACIIX010000012">
    <property type="protein sequence ID" value="MBB6211585.1"/>
    <property type="molecule type" value="Genomic_DNA"/>
</dbReference>
<dbReference type="Pfam" id="PF00155">
    <property type="entry name" value="Aminotran_1_2"/>
    <property type="match status" value="1"/>
</dbReference>
<evidence type="ECO:0000256" key="2">
    <source>
        <dbReference type="ARBA" id="ARBA00022898"/>
    </source>
</evidence>
<dbReference type="SUPFAM" id="SSF53383">
    <property type="entry name" value="PLP-dependent transferases"/>
    <property type="match status" value="1"/>
</dbReference>
<dbReference type="InterPro" id="IPR036390">
    <property type="entry name" value="WH_DNA-bd_sf"/>
</dbReference>
<evidence type="ECO:0000256" key="1">
    <source>
        <dbReference type="ARBA" id="ARBA00005384"/>
    </source>
</evidence>
<keyword evidence="4 7" id="KW-0238">DNA-binding</keyword>
<sequence length="481" mass="49971">MITDMAPGETMADRLAAVLTARIRAGVFRPGDRLPSVRGLARAEGVNPQTAVRALQCLEDAGLAEPRPRSGWFVRSVRAGVTPQPGAGTPQPVALPELARQILTQRFQPGLIAMGAAQPGPDLLPITTLSRLHASALRQGGADLLGRYSDPAGEAGLRRAVARVLEDRGLHCGPDDIIITNGCMEALDLALSVLAAPGAVVAVETPAYYGVLLALAGHGLRVVELAADSQTGVSPAAVRAALAAGDGAGGALAACLLSPLVHNPLGGSVPVAARQEIRQDLLAAGVPLIEDDCFGFLHGPLSDPRPMLAFSGAGDGGLLCGSVSKTVGPGLRIGWIVPGRWHEAVLQASFRRHLSHPAPAQAVVARFLDSGGHARLARRATAEYRRRQEVLVAELRRQMPQETVIAEPRAGMSLWLTLPDGLEAMAVMAAARHHGLSVVPGPLFSPVGGYASSLRLSVGSVGPEDLPDAVRRLAAAVADFR</sequence>
<gene>
    <name evidence="7" type="ORF">FHS48_003026</name>
</gene>
<dbReference type="PANTHER" id="PTHR46577:SF2">
    <property type="entry name" value="TRANSCRIPTIONAL REGULATORY PROTEIN"/>
    <property type="match status" value="1"/>
</dbReference>
<dbReference type="InterPro" id="IPR015421">
    <property type="entry name" value="PyrdxlP-dep_Trfase_major"/>
</dbReference>
<accession>A0A7W9ZHK3</accession>
<dbReference type="InterPro" id="IPR036388">
    <property type="entry name" value="WH-like_DNA-bd_sf"/>
</dbReference>
<evidence type="ECO:0000256" key="5">
    <source>
        <dbReference type="ARBA" id="ARBA00023163"/>
    </source>
</evidence>
<dbReference type="Gene3D" id="3.40.640.10">
    <property type="entry name" value="Type I PLP-dependent aspartate aminotransferase-like (Major domain)"/>
    <property type="match status" value="1"/>
</dbReference>
<dbReference type="Proteomes" id="UP000544872">
    <property type="component" value="Unassembled WGS sequence"/>
</dbReference>
<comment type="caution">
    <text evidence="7">The sequence shown here is derived from an EMBL/GenBank/DDBJ whole genome shotgun (WGS) entry which is preliminary data.</text>
</comment>
<dbReference type="InterPro" id="IPR015422">
    <property type="entry name" value="PyrdxlP-dep_Trfase_small"/>
</dbReference>
<dbReference type="InterPro" id="IPR000524">
    <property type="entry name" value="Tscrpt_reg_HTH_GntR"/>
</dbReference>
<protein>
    <submittedName>
        <fullName evidence="7">DNA-binding transcriptional MocR family regulator</fullName>
    </submittedName>
</protein>
<evidence type="ECO:0000313" key="7">
    <source>
        <dbReference type="EMBL" id="MBB6211585.1"/>
    </source>
</evidence>
<dbReference type="Gene3D" id="1.10.10.10">
    <property type="entry name" value="Winged helix-like DNA-binding domain superfamily/Winged helix DNA-binding domain"/>
    <property type="match status" value="1"/>
</dbReference>
<dbReference type="GO" id="GO:0030170">
    <property type="term" value="F:pyridoxal phosphate binding"/>
    <property type="evidence" value="ECO:0007669"/>
    <property type="project" value="InterPro"/>
</dbReference>
<proteinExistence type="inferred from homology"/>
<dbReference type="RefSeq" id="WP_184264493.1">
    <property type="nucleotide sequence ID" value="NZ_JACIIX010000012.1"/>
</dbReference>
<dbReference type="SMART" id="SM00345">
    <property type="entry name" value="HTH_GNTR"/>
    <property type="match status" value="1"/>
</dbReference>
<dbReference type="Pfam" id="PF00392">
    <property type="entry name" value="GntR"/>
    <property type="match status" value="1"/>
</dbReference>
<keyword evidence="8" id="KW-1185">Reference proteome</keyword>
<comment type="similarity">
    <text evidence="1">In the C-terminal section; belongs to the class-I pyridoxal-phosphate-dependent aminotransferase family.</text>
</comment>
<evidence type="ECO:0000313" key="8">
    <source>
        <dbReference type="Proteomes" id="UP000544872"/>
    </source>
</evidence>
<dbReference type="InterPro" id="IPR051446">
    <property type="entry name" value="HTH_trans_reg/aminotransferase"/>
</dbReference>
<dbReference type="CDD" id="cd07377">
    <property type="entry name" value="WHTH_GntR"/>
    <property type="match status" value="1"/>
</dbReference>
<keyword evidence="5" id="KW-0804">Transcription</keyword>
<dbReference type="GO" id="GO:0003700">
    <property type="term" value="F:DNA-binding transcription factor activity"/>
    <property type="evidence" value="ECO:0007669"/>
    <property type="project" value="InterPro"/>
</dbReference>
<keyword evidence="2" id="KW-0663">Pyridoxal phosphate</keyword>
<evidence type="ECO:0000256" key="3">
    <source>
        <dbReference type="ARBA" id="ARBA00023015"/>
    </source>
</evidence>
<evidence type="ECO:0000259" key="6">
    <source>
        <dbReference type="PROSITE" id="PS50949"/>
    </source>
</evidence>
<dbReference type="InterPro" id="IPR004839">
    <property type="entry name" value="Aminotransferase_I/II_large"/>
</dbReference>
<name>A0A7W9ZHK3_NOVIT</name>
<dbReference type="Gene3D" id="3.90.1150.10">
    <property type="entry name" value="Aspartate Aminotransferase, domain 1"/>
    <property type="match status" value="1"/>
</dbReference>
<dbReference type="SUPFAM" id="SSF46785">
    <property type="entry name" value="Winged helix' DNA-binding domain"/>
    <property type="match status" value="1"/>
</dbReference>
<evidence type="ECO:0000256" key="4">
    <source>
        <dbReference type="ARBA" id="ARBA00023125"/>
    </source>
</evidence>
<dbReference type="PANTHER" id="PTHR46577">
    <property type="entry name" value="HTH-TYPE TRANSCRIPTIONAL REGULATORY PROTEIN GABR"/>
    <property type="match status" value="1"/>
</dbReference>
<organism evidence="7 8">
    <name type="scientific">Novispirillum itersonii</name>
    <name type="common">Aquaspirillum itersonii</name>
    <dbReference type="NCBI Taxonomy" id="189"/>
    <lineage>
        <taxon>Bacteria</taxon>
        <taxon>Pseudomonadati</taxon>
        <taxon>Pseudomonadota</taxon>
        <taxon>Alphaproteobacteria</taxon>
        <taxon>Rhodospirillales</taxon>
        <taxon>Novispirillaceae</taxon>
        <taxon>Novispirillum</taxon>
    </lineage>
</organism>
<reference evidence="7 8" key="1">
    <citation type="submission" date="2020-08" db="EMBL/GenBank/DDBJ databases">
        <title>Genomic Encyclopedia of Type Strains, Phase IV (KMG-IV): sequencing the most valuable type-strain genomes for metagenomic binning, comparative biology and taxonomic classification.</title>
        <authorList>
            <person name="Goeker M."/>
        </authorList>
    </citation>
    <scope>NUCLEOTIDE SEQUENCE [LARGE SCALE GENOMIC DNA]</scope>
    <source>
        <strain evidence="7 8">DSM 11590</strain>
    </source>
</reference>
<dbReference type="PROSITE" id="PS50949">
    <property type="entry name" value="HTH_GNTR"/>
    <property type="match status" value="1"/>
</dbReference>
<dbReference type="InterPro" id="IPR015424">
    <property type="entry name" value="PyrdxlP-dep_Trfase"/>
</dbReference>